<feature type="compositionally biased region" description="Basic and acidic residues" evidence="1">
    <location>
        <begin position="206"/>
        <end position="216"/>
    </location>
</feature>
<evidence type="ECO:0000256" key="1">
    <source>
        <dbReference type="SAM" id="MobiDB-lite"/>
    </source>
</evidence>
<protein>
    <submittedName>
        <fullName evidence="2">Zinc finger CCCH domain-containing protein 53</fullName>
    </submittedName>
</protein>
<name>A0A5N5H2S8_9ROSA</name>
<proteinExistence type="predicted"/>
<organism evidence="2 3">
    <name type="scientific">Pyrus ussuriensis x Pyrus communis</name>
    <dbReference type="NCBI Taxonomy" id="2448454"/>
    <lineage>
        <taxon>Eukaryota</taxon>
        <taxon>Viridiplantae</taxon>
        <taxon>Streptophyta</taxon>
        <taxon>Embryophyta</taxon>
        <taxon>Tracheophyta</taxon>
        <taxon>Spermatophyta</taxon>
        <taxon>Magnoliopsida</taxon>
        <taxon>eudicotyledons</taxon>
        <taxon>Gunneridae</taxon>
        <taxon>Pentapetalae</taxon>
        <taxon>rosids</taxon>
        <taxon>fabids</taxon>
        <taxon>Rosales</taxon>
        <taxon>Rosaceae</taxon>
        <taxon>Amygdaloideae</taxon>
        <taxon>Maleae</taxon>
        <taxon>Pyrus</taxon>
    </lineage>
</organism>
<feature type="compositionally biased region" description="Low complexity" evidence="1">
    <location>
        <begin position="228"/>
        <end position="238"/>
    </location>
</feature>
<evidence type="ECO:0000313" key="2">
    <source>
        <dbReference type="EMBL" id="KAB2622216.1"/>
    </source>
</evidence>
<dbReference type="EMBL" id="SMOL01000231">
    <property type="protein sequence ID" value="KAB2622216.1"/>
    <property type="molecule type" value="Genomic_DNA"/>
</dbReference>
<reference evidence="3" key="2">
    <citation type="submission" date="2019-10" db="EMBL/GenBank/DDBJ databases">
        <title>A de novo genome assembly of a pear dwarfing rootstock.</title>
        <authorList>
            <person name="Wang F."/>
            <person name="Wang J."/>
            <person name="Li S."/>
            <person name="Zhang Y."/>
            <person name="Fang M."/>
            <person name="Ma L."/>
            <person name="Zhao Y."/>
            <person name="Jiang S."/>
        </authorList>
    </citation>
    <scope>NUCLEOTIDE SEQUENCE [LARGE SCALE GENOMIC DNA]</scope>
</reference>
<comment type="caution">
    <text evidence="2">The sequence shown here is derived from an EMBL/GenBank/DDBJ whole genome shotgun (WGS) entry which is preliminary data.</text>
</comment>
<gene>
    <name evidence="2" type="ORF">D8674_024398</name>
</gene>
<sequence length="283" mass="30490">MSKNFFRHPRGCRKLWEDGLLLLWSLESLKMEHSRVKLESESGIDPEKKLLERSRVMSQELTHEPGLTESGLSEFLNSLRASMRPRKNRGSGHRSGSSGLGAAAGVVAGGVEDNGSSRHGGGGFSGEIGPGIAGADLVCPAAAQLVPVSAHWWWTAIVEEGELLLELKLIHHISWNSSITTSIEAADFFLGSELGDSSPGSGGRRRVGDSEREPRGGRARVLPGDSGGISMSPSSISPELHCASSPKKKKTPSEQPAASAAYRRQLGSWLARRRGRRRLARRT</sequence>
<dbReference type="Proteomes" id="UP000327157">
    <property type="component" value="Chromosome 4"/>
</dbReference>
<reference evidence="2 3" key="1">
    <citation type="submission" date="2019-09" db="EMBL/GenBank/DDBJ databases">
        <authorList>
            <person name="Ou C."/>
        </authorList>
    </citation>
    <scope>NUCLEOTIDE SEQUENCE [LARGE SCALE GENOMIC DNA]</scope>
    <source>
        <strain evidence="2">S2</strain>
        <tissue evidence="2">Leaf</tissue>
    </source>
</reference>
<accession>A0A5N5H2S8</accession>
<evidence type="ECO:0000313" key="3">
    <source>
        <dbReference type="Proteomes" id="UP000327157"/>
    </source>
</evidence>
<reference evidence="2 3" key="3">
    <citation type="submission" date="2019-11" db="EMBL/GenBank/DDBJ databases">
        <title>A de novo genome assembly of a pear dwarfing rootstock.</title>
        <authorList>
            <person name="Wang F."/>
            <person name="Wang J."/>
            <person name="Li S."/>
            <person name="Zhang Y."/>
            <person name="Fang M."/>
            <person name="Ma L."/>
            <person name="Zhao Y."/>
            <person name="Jiang S."/>
        </authorList>
    </citation>
    <scope>NUCLEOTIDE SEQUENCE [LARGE SCALE GENOMIC DNA]</scope>
    <source>
        <strain evidence="2">S2</strain>
        <tissue evidence="2">Leaf</tissue>
    </source>
</reference>
<dbReference type="AlphaFoldDB" id="A0A5N5H2S8"/>
<keyword evidence="3" id="KW-1185">Reference proteome</keyword>
<feature type="region of interest" description="Disordered" evidence="1">
    <location>
        <begin position="194"/>
        <end position="268"/>
    </location>
</feature>